<dbReference type="RefSeq" id="WP_270946852.1">
    <property type="nucleotide sequence ID" value="NZ_JAQGLA010000002.1"/>
</dbReference>
<evidence type="ECO:0000256" key="4">
    <source>
        <dbReference type="ARBA" id="ARBA00022485"/>
    </source>
</evidence>
<keyword evidence="15" id="KW-1185">Reference proteome</keyword>
<sequence>MRNALTRPVSDLGTSYGADPGGWRASAACRGADPELFRQRSQTELKTFKHKPQAHPSLREAYGYCGRCPVREECLADALAETQFARVGVWGGVHFGFTEAERNLARAREAADLKFARKETRKSAS</sequence>
<evidence type="ECO:0000256" key="7">
    <source>
        <dbReference type="ARBA" id="ARBA00023014"/>
    </source>
</evidence>
<evidence type="ECO:0000313" key="15">
    <source>
        <dbReference type="Proteomes" id="UP001210380"/>
    </source>
</evidence>
<evidence type="ECO:0000256" key="11">
    <source>
        <dbReference type="ARBA" id="ARBA00023163"/>
    </source>
</evidence>
<keyword evidence="4" id="KW-0004">4Fe-4S</keyword>
<evidence type="ECO:0000256" key="6">
    <source>
        <dbReference type="ARBA" id="ARBA00023004"/>
    </source>
</evidence>
<keyword evidence="11" id="KW-0804">Transcription</keyword>
<dbReference type="InterPro" id="IPR034768">
    <property type="entry name" value="4FE4S_WBL"/>
</dbReference>
<evidence type="ECO:0000256" key="8">
    <source>
        <dbReference type="ARBA" id="ARBA00023015"/>
    </source>
</evidence>
<feature type="region of interest" description="Disordered" evidence="12">
    <location>
        <begin position="1"/>
        <end position="21"/>
    </location>
</feature>
<keyword evidence="5" id="KW-0479">Metal-binding</keyword>
<comment type="caution">
    <text evidence="14">The sequence shown here is derived from an EMBL/GenBank/DDBJ whole genome shotgun (WGS) entry which is preliminary data.</text>
</comment>
<keyword evidence="8" id="KW-0805">Transcription regulation</keyword>
<reference evidence="14 15" key="1">
    <citation type="submission" date="2022-11" db="EMBL/GenBank/DDBJ databases">
        <title>Draft genome sequence of Saccharopolyspora sp. WRP15-2 isolated from rhizosphere soils of wild rice in Thailand.</title>
        <authorList>
            <person name="Duangmal K."/>
            <person name="Kammanee S."/>
            <person name="Muangham S."/>
        </authorList>
    </citation>
    <scope>NUCLEOTIDE SEQUENCE [LARGE SCALE GENOMIC DNA]</scope>
    <source>
        <strain evidence="14 15">WRP15-2</strain>
    </source>
</reference>
<keyword evidence="10" id="KW-1015">Disulfide bond</keyword>
<keyword evidence="7" id="KW-0411">Iron-sulfur</keyword>
<evidence type="ECO:0000256" key="3">
    <source>
        <dbReference type="ARBA" id="ARBA00006597"/>
    </source>
</evidence>
<dbReference type="Proteomes" id="UP001210380">
    <property type="component" value="Unassembled WGS sequence"/>
</dbReference>
<evidence type="ECO:0000256" key="9">
    <source>
        <dbReference type="ARBA" id="ARBA00023125"/>
    </source>
</evidence>
<evidence type="ECO:0000313" key="14">
    <source>
        <dbReference type="EMBL" id="MDA3624289.1"/>
    </source>
</evidence>
<evidence type="ECO:0000259" key="13">
    <source>
        <dbReference type="PROSITE" id="PS51674"/>
    </source>
</evidence>
<comment type="subcellular location">
    <subcellularLocation>
        <location evidence="2">Cytoplasm</location>
    </subcellularLocation>
</comment>
<comment type="cofactor">
    <cofactor evidence="1">
        <name>[4Fe-4S] cluster</name>
        <dbReference type="ChEBI" id="CHEBI:49883"/>
    </cofactor>
</comment>
<evidence type="ECO:0000256" key="2">
    <source>
        <dbReference type="ARBA" id="ARBA00004496"/>
    </source>
</evidence>
<keyword evidence="6" id="KW-0408">Iron</keyword>
<accession>A0ABT4URK0</accession>
<feature type="domain" description="4Fe-4S Wbl-type" evidence="13">
    <location>
        <begin position="28"/>
        <end position="100"/>
    </location>
</feature>
<evidence type="ECO:0000256" key="1">
    <source>
        <dbReference type="ARBA" id="ARBA00001966"/>
    </source>
</evidence>
<organism evidence="14 15">
    <name type="scientific">Saccharopolyspora oryzae</name>
    <dbReference type="NCBI Taxonomy" id="2997343"/>
    <lineage>
        <taxon>Bacteria</taxon>
        <taxon>Bacillati</taxon>
        <taxon>Actinomycetota</taxon>
        <taxon>Actinomycetes</taxon>
        <taxon>Pseudonocardiales</taxon>
        <taxon>Pseudonocardiaceae</taxon>
        <taxon>Saccharopolyspora</taxon>
    </lineage>
</organism>
<proteinExistence type="inferred from homology"/>
<gene>
    <name evidence="14" type="ORF">OU415_02505</name>
</gene>
<dbReference type="PANTHER" id="PTHR38839">
    <property type="entry name" value="TRANSCRIPTIONAL REGULATOR WHID-RELATED"/>
    <property type="match status" value="1"/>
</dbReference>
<name>A0ABT4URK0_9PSEU</name>
<evidence type="ECO:0000256" key="12">
    <source>
        <dbReference type="SAM" id="MobiDB-lite"/>
    </source>
</evidence>
<protein>
    <submittedName>
        <fullName evidence="14">WhiB family transcriptional regulator</fullName>
    </submittedName>
</protein>
<evidence type="ECO:0000256" key="5">
    <source>
        <dbReference type="ARBA" id="ARBA00022723"/>
    </source>
</evidence>
<dbReference type="EMBL" id="JAQGLA010000002">
    <property type="protein sequence ID" value="MDA3624289.1"/>
    <property type="molecule type" value="Genomic_DNA"/>
</dbReference>
<keyword evidence="9" id="KW-0238">DNA-binding</keyword>
<dbReference type="Pfam" id="PF02467">
    <property type="entry name" value="Whib"/>
    <property type="match status" value="1"/>
</dbReference>
<comment type="similarity">
    <text evidence="3">Belongs to the WhiB family.</text>
</comment>
<evidence type="ECO:0000256" key="10">
    <source>
        <dbReference type="ARBA" id="ARBA00023157"/>
    </source>
</evidence>
<dbReference type="PROSITE" id="PS51674">
    <property type="entry name" value="4FE4S_WBL"/>
    <property type="match status" value="1"/>
</dbReference>
<dbReference type="InterPro" id="IPR003482">
    <property type="entry name" value="Whib"/>
</dbReference>